<keyword evidence="1" id="KW-0233">DNA recombination</keyword>
<dbReference type="RefSeq" id="WP_085915797.1">
    <property type="nucleotide sequence ID" value="NZ_AP018921.1"/>
</dbReference>
<dbReference type="Gene3D" id="1.10.443.10">
    <property type="entry name" value="Intergrase catalytic core"/>
    <property type="match status" value="1"/>
</dbReference>
<dbReference type="GO" id="GO:0015074">
    <property type="term" value="P:DNA integration"/>
    <property type="evidence" value="ECO:0007669"/>
    <property type="project" value="InterPro"/>
</dbReference>
<evidence type="ECO:0000256" key="1">
    <source>
        <dbReference type="ARBA" id="ARBA00023172"/>
    </source>
</evidence>
<name>A0A1Y2MNG4_PSEAH</name>
<dbReference type="Proteomes" id="UP000194360">
    <property type="component" value="Unassembled WGS sequence"/>
</dbReference>
<proteinExistence type="predicted"/>
<dbReference type="InterPro" id="IPR011010">
    <property type="entry name" value="DNA_brk_join_enz"/>
</dbReference>
<comment type="caution">
    <text evidence="2">The sequence shown here is derived from an EMBL/GenBank/DDBJ whole genome shotgun (WGS) entry which is preliminary data.</text>
</comment>
<dbReference type="OrthoDB" id="3405537at2"/>
<reference evidence="2 3" key="1">
    <citation type="submission" date="2016-09" db="EMBL/GenBank/DDBJ databases">
        <title>Pseudonocardia autotrophica DSM535, a candidate organism with high potential of specific P450 cytochromes.</title>
        <authorList>
            <person name="Grumaz C."/>
            <person name="Vainshtein Y."/>
            <person name="Kirstahler P."/>
            <person name="Sohn K."/>
        </authorList>
    </citation>
    <scope>NUCLEOTIDE SEQUENCE [LARGE SCALE GENOMIC DNA]</scope>
    <source>
        <strain evidence="2 3">DSM 535</strain>
    </source>
</reference>
<accession>A0A1Y2MNG4</accession>
<dbReference type="SUPFAM" id="SSF56349">
    <property type="entry name" value="DNA breaking-rejoining enzymes"/>
    <property type="match status" value="1"/>
</dbReference>
<protein>
    <submittedName>
        <fullName evidence="2">Uncharacterized protein</fullName>
    </submittedName>
</protein>
<evidence type="ECO:0000313" key="2">
    <source>
        <dbReference type="EMBL" id="OSY36008.1"/>
    </source>
</evidence>
<dbReference type="GO" id="GO:0003677">
    <property type="term" value="F:DNA binding"/>
    <property type="evidence" value="ECO:0007669"/>
    <property type="project" value="InterPro"/>
</dbReference>
<dbReference type="STRING" id="2074.BG845_05690"/>
<sequence length="847" mass="91992">MREQTLEEISQIISTAEPAVALATIREVVGAALPKHPPAKRLLALLRTEPDLLTSASSAMPRALDRLVGALLDHGAEYLQRPQCGHCGATRPLSSRDGTSRICYSCAARAARADRADQQPVACHDCGRHAPAKATVLDRPYCRGCWARTTASALDRIAAVTRRHLAEAGDLAGTNGSKNDPEAVIADAVVAGVGGSPKRARLALELEQLGAIWFADPAQGNKLFGVLYDALHEAGLPLPRRRCGRCGREAALPGIIDGRRCCRRCQRHGLRTVCDGCGELASLERREPDGTRYCQRCTNTFPDESAICIVCGIHRLISHRAATGPVCGSCRGRELVATCTRCGRSGPCRFAGTAHAVCEPCAVTREACHHCGRVRTVHSRTSEGRAVCPGCAPPVIETCTGCGRARRVAGRGNAAAYCTSCYSKNPVSFRDCRRCGRHAYLTAERLCDRCDAHDKITTLLPDTLIATRPPLRNLRDTCLAADPATVRGVFRRKRSTTILRTLLAAPDAIDHAALDALDTPQATRAVRSLLVEHGVLPARDEHLARLETWVEHACARISDPTERRAFVSFARWRHLRHLRNRETPTSYGQAASRRRELQLIIDLLLWARQNATSLSTLTQDDLDRWRAGGATDRYQVKAFLRWTNRNGYSRRFELTHVWNSSVTAAGVGEDKRWQLLRHVLDTDRATASTRFAAALLLLYGVRLHRIATITVTDVTRGDGLVHVTLGSEPLALPDQLDPLAAAALDDRGAARLFHTAQDTHWLFPGTNAGQPISADTLTDRVATLGISAINARRTALASLAMQLPPVIIARLTGLDVATASRWADAVSASNARYAAVAANRSPGPHQD</sequence>
<gene>
    <name evidence="2" type="ORF">BG845_05690</name>
</gene>
<dbReference type="EMBL" id="MIGB01000044">
    <property type="protein sequence ID" value="OSY36008.1"/>
    <property type="molecule type" value="Genomic_DNA"/>
</dbReference>
<dbReference type="GO" id="GO:0006310">
    <property type="term" value="P:DNA recombination"/>
    <property type="evidence" value="ECO:0007669"/>
    <property type="project" value="UniProtKB-KW"/>
</dbReference>
<dbReference type="AlphaFoldDB" id="A0A1Y2MNG4"/>
<dbReference type="InterPro" id="IPR013762">
    <property type="entry name" value="Integrase-like_cat_sf"/>
</dbReference>
<keyword evidence="3" id="KW-1185">Reference proteome</keyword>
<organism evidence="2 3">
    <name type="scientific">Pseudonocardia autotrophica</name>
    <name type="common">Amycolata autotrophica</name>
    <name type="synonym">Nocardia autotrophica</name>
    <dbReference type="NCBI Taxonomy" id="2074"/>
    <lineage>
        <taxon>Bacteria</taxon>
        <taxon>Bacillati</taxon>
        <taxon>Actinomycetota</taxon>
        <taxon>Actinomycetes</taxon>
        <taxon>Pseudonocardiales</taxon>
        <taxon>Pseudonocardiaceae</taxon>
        <taxon>Pseudonocardia</taxon>
    </lineage>
</organism>
<evidence type="ECO:0000313" key="3">
    <source>
        <dbReference type="Proteomes" id="UP000194360"/>
    </source>
</evidence>